<evidence type="ECO:0000256" key="6">
    <source>
        <dbReference type="PIRSR" id="PIRSR000137-1"/>
    </source>
</evidence>
<dbReference type="PROSITE" id="PS00624">
    <property type="entry name" value="GMC_OXRED_2"/>
    <property type="match status" value="1"/>
</dbReference>
<name>A0A1X6N7G9_9APHY</name>
<dbReference type="GeneID" id="36326929"/>
<evidence type="ECO:0000256" key="2">
    <source>
        <dbReference type="ARBA" id="ARBA00010790"/>
    </source>
</evidence>
<reference evidence="10 11" key="1">
    <citation type="submission" date="2017-04" db="EMBL/GenBank/DDBJ databases">
        <title>Genome Sequence of the Model Brown-Rot Fungus Postia placenta SB12.</title>
        <authorList>
            <consortium name="DOE Joint Genome Institute"/>
            <person name="Gaskell J."/>
            <person name="Kersten P."/>
            <person name="Larrondo L.F."/>
            <person name="Canessa P."/>
            <person name="Martinez D."/>
            <person name="Hibbett D."/>
            <person name="Schmoll M."/>
            <person name="Kubicek C.P."/>
            <person name="Martinez A.T."/>
            <person name="Yadav J."/>
            <person name="Master E."/>
            <person name="Magnuson J.K."/>
            <person name="James T."/>
            <person name="Yaver D."/>
            <person name="Berka R."/>
            <person name="Labutti K."/>
            <person name="Lipzen A."/>
            <person name="Aerts A."/>
            <person name="Barry K."/>
            <person name="Henrissat B."/>
            <person name="Blanchette R."/>
            <person name="Grigoriev I."/>
            <person name="Cullen D."/>
        </authorList>
    </citation>
    <scope>NUCLEOTIDE SEQUENCE [LARGE SCALE GENOMIC DNA]</scope>
    <source>
        <strain evidence="10 11">MAD-698-R-SB12</strain>
    </source>
</reference>
<keyword evidence="3" id="KW-0285">Flavoprotein</keyword>
<dbReference type="OrthoDB" id="269227at2759"/>
<dbReference type="EMBL" id="KZ110594">
    <property type="protein sequence ID" value="OSX64567.1"/>
    <property type="molecule type" value="Genomic_DNA"/>
</dbReference>
<feature type="domain" description="Glucose-methanol-choline oxidoreductase N-terminal" evidence="9">
    <location>
        <begin position="325"/>
        <end position="339"/>
    </location>
</feature>
<keyword evidence="8" id="KW-0732">Signal</keyword>
<keyword evidence="5" id="KW-0560">Oxidoreductase</keyword>
<feature type="active site" description="Proton donor" evidence="6">
    <location>
        <position position="577"/>
    </location>
</feature>
<evidence type="ECO:0000256" key="7">
    <source>
        <dbReference type="PIRSR" id="PIRSR000137-2"/>
    </source>
</evidence>
<sequence>MRAVSLFLAAVPLASVAGYSTGRHPDAYHDFHERELLRRNIVYDGSIASSYDYVIVGGGTAGLVLASRLSENSNTSVLVLEAGDTGEAVQDKIDIPSYTYYNSLVGSSYDWAYETVAQPDADNRQISWPRGKVLGGSSAINGMYLVRPSELEINAWASLVPNGSIWNWDNMYAAMKKSETYTPPLSNVQDTAKIEYSNSSHGFSGPLHASYPGYMMPQVGDWTPSLNNIDIMTSPNPDGGDGWGAFVATSAINPANWTRSYSRSAYIDPLPPRANLAILPNATVTRIVFANATGGLTATGVQYASQKGATESTVSVNKEVILAAGAIGSPQILMVSGVGPQDVLEAAGVAVQVALPGVGQHLQDHLYAEVTWKTNEQTAGSMFYGNYSNLNDVPTTSTPFLSFINSATAYVNFSALIAAPETYAQQIADAVDSSASTLVPSQYSEVVEGYKAIYNLTAQKLLLSSIGDMEILLSLTGAGQYEPQVISIQAALQHPFSQGRLYINSSDIFEYPIIDPQYLSNNADLVMLREGLRFCRSLGNTAPLSAAMAEEISPGSSVQSDEQWETWLAQNSYTEYHPSCSCAMLPQSQGGVVDANLRVYGLANVRVADASVFPFQFSAHLQAPVYGLAEQAAELIRGTYVNADAANATSSASASSSAPSATTSASSRKSAATVLTPRVLPAALGAVAAAALAAIAL</sequence>
<organism evidence="10 11">
    <name type="scientific">Postia placenta MAD-698-R-SB12</name>
    <dbReference type="NCBI Taxonomy" id="670580"/>
    <lineage>
        <taxon>Eukaryota</taxon>
        <taxon>Fungi</taxon>
        <taxon>Dikarya</taxon>
        <taxon>Basidiomycota</taxon>
        <taxon>Agaricomycotina</taxon>
        <taxon>Agaricomycetes</taxon>
        <taxon>Polyporales</taxon>
        <taxon>Adustoporiaceae</taxon>
        <taxon>Rhodonia</taxon>
    </lineage>
</organism>
<evidence type="ECO:0000256" key="5">
    <source>
        <dbReference type="ARBA" id="ARBA00023002"/>
    </source>
</evidence>
<keyword evidence="11" id="KW-1185">Reference proteome</keyword>
<evidence type="ECO:0000313" key="11">
    <source>
        <dbReference type="Proteomes" id="UP000194127"/>
    </source>
</evidence>
<evidence type="ECO:0000256" key="4">
    <source>
        <dbReference type="ARBA" id="ARBA00022827"/>
    </source>
</evidence>
<dbReference type="Pfam" id="PF00732">
    <property type="entry name" value="GMC_oxred_N"/>
    <property type="match status" value="1"/>
</dbReference>
<feature type="active site" description="Proton acceptor" evidence="6">
    <location>
        <position position="620"/>
    </location>
</feature>
<comment type="cofactor">
    <cofactor evidence="1 7">
        <name>FAD</name>
        <dbReference type="ChEBI" id="CHEBI:57692"/>
    </cofactor>
</comment>
<keyword evidence="4 7" id="KW-0274">FAD</keyword>
<proteinExistence type="inferred from homology"/>
<evidence type="ECO:0000256" key="1">
    <source>
        <dbReference type="ARBA" id="ARBA00001974"/>
    </source>
</evidence>
<dbReference type="SUPFAM" id="SSF54373">
    <property type="entry name" value="FAD-linked reductases, C-terminal domain"/>
    <property type="match status" value="1"/>
</dbReference>
<dbReference type="SUPFAM" id="SSF51905">
    <property type="entry name" value="FAD/NAD(P)-binding domain"/>
    <property type="match status" value="1"/>
</dbReference>
<dbReference type="Pfam" id="PF05199">
    <property type="entry name" value="GMC_oxred_C"/>
    <property type="match status" value="1"/>
</dbReference>
<evidence type="ECO:0000313" key="10">
    <source>
        <dbReference type="EMBL" id="OSX64567.1"/>
    </source>
</evidence>
<dbReference type="InterPro" id="IPR007867">
    <property type="entry name" value="GMC_OxRtase_C"/>
</dbReference>
<dbReference type="InterPro" id="IPR012132">
    <property type="entry name" value="GMC_OxRdtase"/>
</dbReference>
<dbReference type="PANTHER" id="PTHR11552:SF218">
    <property type="entry name" value="GLUCOSE-METHANOL-CHOLINE OXIDOREDUCTASE N-TERMINAL DOMAIN-CONTAINING PROTEIN"/>
    <property type="match status" value="1"/>
</dbReference>
<evidence type="ECO:0000256" key="8">
    <source>
        <dbReference type="SAM" id="SignalP"/>
    </source>
</evidence>
<dbReference type="AlphaFoldDB" id="A0A1X6N7G9"/>
<dbReference type="GO" id="GO:0050660">
    <property type="term" value="F:flavin adenine dinucleotide binding"/>
    <property type="evidence" value="ECO:0007669"/>
    <property type="project" value="InterPro"/>
</dbReference>
<dbReference type="Gene3D" id="3.50.50.60">
    <property type="entry name" value="FAD/NAD(P)-binding domain"/>
    <property type="match status" value="1"/>
</dbReference>
<dbReference type="STRING" id="670580.A0A1X6N7G9"/>
<gene>
    <name evidence="10" type="ORF">POSPLADRAFT_1065632</name>
</gene>
<dbReference type="Gene3D" id="3.30.560.10">
    <property type="entry name" value="Glucose Oxidase, domain 3"/>
    <property type="match status" value="1"/>
</dbReference>
<feature type="signal peptide" evidence="8">
    <location>
        <begin position="1"/>
        <end position="22"/>
    </location>
</feature>
<evidence type="ECO:0000256" key="3">
    <source>
        <dbReference type="ARBA" id="ARBA00022630"/>
    </source>
</evidence>
<dbReference type="RefSeq" id="XP_024341361.1">
    <property type="nucleotide sequence ID" value="XM_024481979.1"/>
</dbReference>
<evidence type="ECO:0000259" key="9">
    <source>
        <dbReference type="PROSITE" id="PS00624"/>
    </source>
</evidence>
<dbReference type="InterPro" id="IPR000172">
    <property type="entry name" value="GMC_OxRdtase_N"/>
</dbReference>
<feature type="chain" id="PRO_5010884914" description="Glucose-methanol-choline oxidoreductase N-terminal domain-containing protein" evidence="8">
    <location>
        <begin position="23"/>
        <end position="697"/>
    </location>
</feature>
<dbReference type="Proteomes" id="UP000194127">
    <property type="component" value="Unassembled WGS sequence"/>
</dbReference>
<accession>A0A1X6N7G9</accession>
<feature type="binding site" evidence="7">
    <location>
        <position position="133"/>
    </location>
    <ligand>
        <name>FAD</name>
        <dbReference type="ChEBI" id="CHEBI:57692"/>
    </ligand>
</feature>
<dbReference type="PANTHER" id="PTHR11552">
    <property type="entry name" value="GLUCOSE-METHANOL-CHOLINE GMC OXIDOREDUCTASE"/>
    <property type="match status" value="1"/>
</dbReference>
<dbReference type="GO" id="GO:0016614">
    <property type="term" value="F:oxidoreductase activity, acting on CH-OH group of donors"/>
    <property type="evidence" value="ECO:0007669"/>
    <property type="project" value="InterPro"/>
</dbReference>
<dbReference type="PIRSF" id="PIRSF000137">
    <property type="entry name" value="Alcohol_oxidase"/>
    <property type="match status" value="1"/>
</dbReference>
<dbReference type="InterPro" id="IPR027424">
    <property type="entry name" value="Glucose_Oxidase_domain_2"/>
</dbReference>
<dbReference type="Gene3D" id="4.10.450.10">
    <property type="entry name" value="Glucose Oxidase, domain 2"/>
    <property type="match status" value="1"/>
</dbReference>
<comment type="similarity">
    <text evidence="2">Belongs to the GMC oxidoreductase family.</text>
</comment>
<feature type="binding site" evidence="7">
    <location>
        <position position="284"/>
    </location>
    <ligand>
        <name>FAD</name>
        <dbReference type="ChEBI" id="CHEBI:57692"/>
    </ligand>
</feature>
<protein>
    <recommendedName>
        <fullName evidence="9">Glucose-methanol-choline oxidoreductase N-terminal domain-containing protein</fullName>
    </recommendedName>
</protein>
<dbReference type="InterPro" id="IPR036188">
    <property type="entry name" value="FAD/NAD-bd_sf"/>
</dbReference>